<comment type="caution">
    <text evidence="2">The sequence shown here is derived from an EMBL/GenBank/DDBJ whole genome shotgun (WGS) entry which is preliminary data.</text>
</comment>
<dbReference type="RefSeq" id="WP_007468397.1">
    <property type="nucleotide sequence ID" value="NZ_KI391954.1"/>
</dbReference>
<accession>E5XNF6</accession>
<keyword evidence="3" id="KW-1185">Reference proteome</keyword>
<dbReference type="InterPro" id="IPR029039">
    <property type="entry name" value="Flavoprotein-like_sf"/>
</dbReference>
<dbReference type="SUPFAM" id="SSF52218">
    <property type="entry name" value="Flavoproteins"/>
    <property type="match status" value="1"/>
</dbReference>
<dbReference type="InterPro" id="IPR005025">
    <property type="entry name" value="FMN_Rdtase-like_dom"/>
</dbReference>
<dbReference type="Gene3D" id="3.40.50.360">
    <property type="match status" value="1"/>
</dbReference>
<feature type="domain" description="NADPH-dependent FMN reductase-like" evidence="1">
    <location>
        <begin position="3"/>
        <end position="121"/>
    </location>
</feature>
<evidence type="ECO:0000313" key="3">
    <source>
        <dbReference type="Proteomes" id="UP000004816"/>
    </source>
</evidence>
<dbReference type="Pfam" id="PF03358">
    <property type="entry name" value="FMN_red"/>
    <property type="match status" value="1"/>
</dbReference>
<dbReference type="PANTHER" id="PTHR30543">
    <property type="entry name" value="CHROMATE REDUCTASE"/>
    <property type="match status" value="1"/>
</dbReference>
<dbReference type="AlphaFoldDB" id="E5XNF6"/>
<name>E5XNF6_SEGRC</name>
<dbReference type="GO" id="GO:0010181">
    <property type="term" value="F:FMN binding"/>
    <property type="evidence" value="ECO:0007669"/>
    <property type="project" value="TreeGrafter"/>
</dbReference>
<dbReference type="PANTHER" id="PTHR30543:SF21">
    <property type="entry name" value="NAD(P)H-DEPENDENT FMN REDUCTASE LOT6"/>
    <property type="match status" value="1"/>
</dbReference>
<protein>
    <recommendedName>
        <fullName evidence="1">NADPH-dependent FMN reductase-like domain-containing protein</fullName>
    </recommendedName>
</protein>
<dbReference type="GO" id="GO:0016491">
    <property type="term" value="F:oxidoreductase activity"/>
    <property type="evidence" value="ECO:0007669"/>
    <property type="project" value="InterPro"/>
</dbReference>
<dbReference type="HOGENOM" id="CLU_055322_4_3_11"/>
<dbReference type="GO" id="GO:0005829">
    <property type="term" value="C:cytosol"/>
    <property type="evidence" value="ECO:0007669"/>
    <property type="project" value="TreeGrafter"/>
</dbReference>
<dbReference type="STRING" id="679197.HMPREF9336_00985"/>
<evidence type="ECO:0000313" key="2">
    <source>
        <dbReference type="EMBL" id="EFV14068.1"/>
    </source>
</evidence>
<dbReference type="InterPro" id="IPR050712">
    <property type="entry name" value="NAD(P)H-dep_reductase"/>
</dbReference>
<dbReference type="eggNOG" id="COG0431">
    <property type="taxonomic scope" value="Bacteria"/>
</dbReference>
<dbReference type="Proteomes" id="UP000004816">
    <property type="component" value="Unassembled WGS sequence"/>
</dbReference>
<organism evidence="2 3">
    <name type="scientific">Segniliparus rugosus (strain ATCC BAA-974 / DSM 45345 / CCUG 50838 / CIP 108380 / JCM 13579 / CDC 945)</name>
    <dbReference type="NCBI Taxonomy" id="679197"/>
    <lineage>
        <taxon>Bacteria</taxon>
        <taxon>Bacillati</taxon>
        <taxon>Actinomycetota</taxon>
        <taxon>Actinomycetes</taxon>
        <taxon>Mycobacteriales</taxon>
        <taxon>Segniliparaceae</taxon>
        <taxon>Segniliparus</taxon>
    </lineage>
</organism>
<reference evidence="2 3" key="1">
    <citation type="journal article" date="2011" name="Stand. Genomic Sci.">
        <title>High quality draft genome sequence of Segniliparus rugosus CDC 945(T)= (ATCC BAA-974(T)).</title>
        <authorList>
            <person name="Earl A.M."/>
            <person name="Desjardins C.A."/>
            <person name="Fitzgerald M.G."/>
            <person name="Arachchi H.M."/>
            <person name="Zeng Q."/>
            <person name="Mehta T."/>
            <person name="Griggs A."/>
            <person name="Birren B.W."/>
            <person name="Toney N.C."/>
            <person name="Carr J."/>
            <person name="Posey J."/>
            <person name="Butler W.R."/>
        </authorList>
    </citation>
    <scope>NUCLEOTIDE SEQUENCE [LARGE SCALE GENOMIC DNA]</scope>
    <source>
        <strain evidence="3">ATCC BAA-974 / DSM 45345 / CCUG 50838 / CIP 108380 / JCM 13579 / CDC 945</strain>
    </source>
</reference>
<dbReference type="OrthoDB" id="9812295at2"/>
<gene>
    <name evidence="2" type="ORF">HMPREF9336_00985</name>
</gene>
<evidence type="ECO:0000259" key="1">
    <source>
        <dbReference type="Pfam" id="PF03358"/>
    </source>
</evidence>
<sequence>MTNVLVLVGSVRTGSVNRKLAQVAVEAAPEGVSVDIYPGLELLPHFNQDLEDNPPLPDEVVRFKDAVSGADAVLLVTPAYNGAPSAVLKNGIDWASRPYGDGPITNKPVAVIGAAYNPKGGPQSIGFAGAAASVAGGSVIEETVFASIGALPDGEPSGDPQIVEGVKAVLAALVGAAKG</sequence>
<dbReference type="EMBL" id="ACZI02000003">
    <property type="protein sequence ID" value="EFV14068.1"/>
    <property type="molecule type" value="Genomic_DNA"/>
</dbReference>
<proteinExistence type="predicted"/>